<dbReference type="InterPro" id="IPR028098">
    <property type="entry name" value="Glyco_trans_4-like_N"/>
</dbReference>
<proteinExistence type="predicted"/>
<dbReference type="PANTHER" id="PTHR46401:SF2">
    <property type="entry name" value="GLYCOSYLTRANSFERASE WBBK-RELATED"/>
    <property type="match status" value="1"/>
</dbReference>
<feature type="domain" description="Glycosyltransferase subfamily 4-like N-terminal" evidence="3">
    <location>
        <begin position="118"/>
        <end position="208"/>
    </location>
</feature>
<dbReference type="EMBL" id="MFBT01000012">
    <property type="protein sequence ID" value="OGD99679.1"/>
    <property type="molecule type" value="Genomic_DNA"/>
</dbReference>
<reference evidence="4 5" key="1">
    <citation type="journal article" date="2016" name="Nat. Commun.">
        <title>Thousands of microbial genomes shed light on interconnected biogeochemical processes in an aquifer system.</title>
        <authorList>
            <person name="Anantharaman K."/>
            <person name="Brown C.T."/>
            <person name="Hug L.A."/>
            <person name="Sharon I."/>
            <person name="Castelle C.J."/>
            <person name="Probst A.J."/>
            <person name="Thomas B.C."/>
            <person name="Singh A."/>
            <person name="Wilkins M.J."/>
            <person name="Karaoz U."/>
            <person name="Brodie E.L."/>
            <person name="Williams K.H."/>
            <person name="Hubbard S.S."/>
            <person name="Banfield J.F."/>
        </authorList>
    </citation>
    <scope>NUCLEOTIDE SEQUENCE [LARGE SCALE GENOMIC DNA]</scope>
</reference>
<protein>
    <recommendedName>
        <fullName evidence="6">Glycosyl transferase family 1 domain-containing protein</fullName>
    </recommendedName>
</protein>
<dbReference type="AlphaFoldDB" id="A0A1F5H6I7"/>
<comment type="caution">
    <text evidence="4">The sequence shown here is derived from an EMBL/GenBank/DDBJ whole genome shotgun (WGS) entry which is preliminary data.</text>
</comment>
<gene>
    <name evidence="4" type="ORF">A3B54_03250</name>
</gene>
<evidence type="ECO:0000259" key="2">
    <source>
        <dbReference type="Pfam" id="PF00534"/>
    </source>
</evidence>
<organism evidence="4 5">
    <name type="scientific">Candidatus Curtissbacteria bacterium RIFCSPLOWO2_01_FULL_42_50</name>
    <dbReference type="NCBI Taxonomy" id="1797730"/>
    <lineage>
        <taxon>Bacteria</taxon>
        <taxon>Candidatus Curtissiibacteriota</taxon>
    </lineage>
</organism>
<dbReference type="CDD" id="cd03809">
    <property type="entry name" value="GT4_MtfB-like"/>
    <property type="match status" value="1"/>
</dbReference>
<evidence type="ECO:0000256" key="1">
    <source>
        <dbReference type="ARBA" id="ARBA00022679"/>
    </source>
</evidence>
<dbReference type="InterPro" id="IPR001296">
    <property type="entry name" value="Glyco_trans_1"/>
</dbReference>
<feature type="domain" description="Glycosyl transferase family 1" evidence="2">
    <location>
        <begin position="229"/>
        <end position="419"/>
    </location>
</feature>
<evidence type="ECO:0008006" key="6">
    <source>
        <dbReference type="Google" id="ProtNLM"/>
    </source>
</evidence>
<evidence type="ECO:0000313" key="5">
    <source>
        <dbReference type="Proteomes" id="UP000177039"/>
    </source>
</evidence>
<sequence length="457" mass="51479">MIIGIDGNEANVKNRVGTGQYAFELLRQFAKISNYSSSGSEKNKLSYSSSESNLTRRVEKSKEESSRQARTIEFVVYLKKSPLPDLPKESASFRYKVFGPKKLWTQFALPIKLTFGQKIDVFFSMAHYGPRFSKIPYVVAIHDLSFLHYPELFKKSDLLQLRSWTKYSVQNATHIIAVSQTTKDDIVKNYNVTPSKITVTYEGYDEDRFKPQSRTRSDLVKKKYGVRGDYIIFVGTLQPRKNLERLIEAFASIVHSSQLMVNGGKKTVNHEPLTDNLSLVIAGKKGWFYESIFEKVKELNLKDKIVFTEYVSDANLSALIGGASVYVLPSLWEGFGIPVIEAQACGVPVVVSNTSSLPEIVGATDHSSSSDRARLGSREASLTGRSGILVDPQNINSIAIGIKKVLTDEKLRSDLIKNGFSNVRRFSWQKCARQTLEILQKLPRQDSKREANFDIIF</sequence>
<dbReference type="SUPFAM" id="SSF53756">
    <property type="entry name" value="UDP-Glycosyltransferase/glycogen phosphorylase"/>
    <property type="match status" value="1"/>
</dbReference>
<accession>A0A1F5H6I7</accession>
<dbReference type="Gene3D" id="3.40.50.2000">
    <property type="entry name" value="Glycogen Phosphorylase B"/>
    <property type="match status" value="2"/>
</dbReference>
<dbReference type="Pfam" id="PF13439">
    <property type="entry name" value="Glyco_transf_4"/>
    <property type="match status" value="1"/>
</dbReference>
<dbReference type="GO" id="GO:0016757">
    <property type="term" value="F:glycosyltransferase activity"/>
    <property type="evidence" value="ECO:0007669"/>
    <property type="project" value="InterPro"/>
</dbReference>
<dbReference type="PANTHER" id="PTHR46401">
    <property type="entry name" value="GLYCOSYLTRANSFERASE WBBK-RELATED"/>
    <property type="match status" value="1"/>
</dbReference>
<dbReference type="Pfam" id="PF00534">
    <property type="entry name" value="Glycos_transf_1"/>
    <property type="match status" value="1"/>
</dbReference>
<dbReference type="GO" id="GO:0009103">
    <property type="term" value="P:lipopolysaccharide biosynthetic process"/>
    <property type="evidence" value="ECO:0007669"/>
    <property type="project" value="TreeGrafter"/>
</dbReference>
<evidence type="ECO:0000313" key="4">
    <source>
        <dbReference type="EMBL" id="OGD99679.1"/>
    </source>
</evidence>
<evidence type="ECO:0000259" key="3">
    <source>
        <dbReference type="Pfam" id="PF13439"/>
    </source>
</evidence>
<keyword evidence="1" id="KW-0808">Transferase</keyword>
<dbReference type="Proteomes" id="UP000177039">
    <property type="component" value="Unassembled WGS sequence"/>
</dbReference>
<name>A0A1F5H6I7_9BACT</name>